<dbReference type="Pfam" id="PF01494">
    <property type="entry name" value="FAD_binding_3"/>
    <property type="match status" value="1"/>
</dbReference>
<accession>A0A2V0PF84</accession>
<keyword evidence="10" id="KW-0274">FAD</keyword>
<feature type="region of interest" description="Disordered" evidence="14">
    <location>
        <begin position="225"/>
        <end position="247"/>
    </location>
</feature>
<dbReference type="UniPathway" id="UPA00090"/>
<evidence type="ECO:0000256" key="10">
    <source>
        <dbReference type="ARBA" id="ARBA00022827"/>
    </source>
</evidence>
<proteinExistence type="predicted"/>
<keyword evidence="7" id="KW-0150">Chloroplast</keyword>
<dbReference type="InParanoid" id="A0A2V0PF84"/>
<evidence type="ECO:0000256" key="1">
    <source>
        <dbReference type="ARBA" id="ARBA00001974"/>
    </source>
</evidence>
<evidence type="ECO:0000313" key="16">
    <source>
        <dbReference type="EMBL" id="GBF98511.1"/>
    </source>
</evidence>
<dbReference type="Gene3D" id="2.60.200.20">
    <property type="match status" value="1"/>
</dbReference>
<comment type="caution">
    <text evidence="16">The sequence shown here is derived from an EMBL/GenBank/DDBJ whole genome shotgun (WGS) entry which is preliminary data.</text>
</comment>
<keyword evidence="9" id="KW-0934">Plastid</keyword>
<keyword evidence="8" id="KW-0285">Flavoprotein</keyword>
<evidence type="ECO:0000256" key="4">
    <source>
        <dbReference type="ARBA" id="ARBA00005134"/>
    </source>
</evidence>
<dbReference type="InterPro" id="IPR002938">
    <property type="entry name" value="FAD-bd"/>
</dbReference>
<dbReference type="GO" id="GO:0009688">
    <property type="term" value="P:abscisic acid biosynthetic process"/>
    <property type="evidence" value="ECO:0007669"/>
    <property type="project" value="UniProtKB-UniPathway"/>
</dbReference>
<dbReference type="EC" id="1.14.15.21" evidence="5"/>
<keyword evidence="13" id="KW-0560">Oxidoreductase</keyword>
<feature type="domain" description="FHA" evidence="15">
    <location>
        <begin position="763"/>
        <end position="820"/>
    </location>
</feature>
<dbReference type="EMBL" id="BDRX01000127">
    <property type="protein sequence ID" value="GBF98511.1"/>
    <property type="molecule type" value="Genomic_DNA"/>
</dbReference>
<evidence type="ECO:0000256" key="3">
    <source>
        <dbReference type="ARBA" id="ARBA00004972"/>
    </source>
</evidence>
<dbReference type="SUPFAM" id="SSF53927">
    <property type="entry name" value="Cytidine deaminase-like"/>
    <property type="match status" value="1"/>
</dbReference>
<keyword evidence="17" id="KW-1185">Reference proteome</keyword>
<evidence type="ECO:0000256" key="12">
    <source>
        <dbReference type="ARBA" id="ARBA00022946"/>
    </source>
</evidence>
<comment type="cofactor">
    <cofactor evidence="1">
        <name>FAD</name>
        <dbReference type="ChEBI" id="CHEBI:57692"/>
    </cofactor>
</comment>
<dbReference type="SUPFAM" id="SSF49879">
    <property type="entry name" value="SMAD/FHA domain"/>
    <property type="match status" value="1"/>
</dbReference>
<dbReference type="Gene3D" id="3.50.50.60">
    <property type="entry name" value="FAD/NAD(P)-binding domain"/>
    <property type="match status" value="1"/>
</dbReference>
<protein>
    <recommendedName>
        <fullName evidence="6">Zeaxanthin epoxidase, chloroplastic</fullName>
        <ecNumber evidence="5">1.14.15.21</ecNumber>
    </recommendedName>
</protein>
<dbReference type="PANTHER" id="PTHR46496:SF1">
    <property type="entry name" value="ZEAXANTHIN EPOXIDASE, CHLOROPLASTIC"/>
    <property type="match status" value="1"/>
</dbReference>
<keyword evidence="11" id="KW-0937">Abscisic acid biosynthesis</keyword>
<dbReference type="PROSITE" id="PS50006">
    <property type="entry name" value="FHA_DOMAIN"/>
    <property type="match status" value="1"/>
</dbReference>
<dbReference type="GO" id="GO:0052662">
    <property type="term" value="F:zeaxanthin epoxidase activity"/>
    <property type="evidence" value="ECO:0007669"/>
    <property type="project" value="UniProtKB-EC"/>
</dbReference>
<dbReference type="AlphaFoldDB" id="A0A2V0PF84"/>
<comment type="pathway">
    <text evidence="3">Hormone biosynthesis.</text>
</comment>
<gene>
    <name evidence="16" type="ORF">Rsub_11502</name>
</gene>
<dbReference type="FunCoup" id="A0A2V0PF84">
    <property type="interactions" value="224"/>
</dbReference>
<dbReference type="OrthoDB" id="655030at2759"/>
<organism evidence="16 17">
    <name type="scientific">Raphidocelis subcapitata</name>
    <dbReference type="NCBI Taxonomy" id="307507"/>
    <lineage>
        <taxon>Eukaryota</taxon>
        <taxon>Viridiplantae</taxon>
        <taxon>Chlorophyta</taxon>
        <taxon>core chlorophytes</taxon>
        <taxon>Chlorophyceae</taxon>
        <taxon>CS clade</taxon>
        <taxon>Sphaeropleales</taxon>
        <taxon>Selenastraceae</taxon>
        <taxon>Raphidocelis</taxon>
    </lineage>
</organism>
<evidence type="ECO:0000259" key="15">
    <source>
        <dbReference type="PROSITE" id="PS50006"/>
    </source>
</evidence>
<evidence type="ECO:0000256" key="6">
    <source>
        <dbReference type="ARBA" id="ARBA00015103"/>
    </source>
</evidence>
<evidence type="ECO:0000256" key="2">
    <source>
        <dbReference type="ARBA" id="ARBA00004229"/>
    </source>
</evidence>
<evidence type="ECO:0000256" key="9">
    <source>
        <dbReference type="ARBA" id="ARBA00022640"/>
    </source>
</evidence>
<dbReference type="InterPro" id="IPR016193">
    <property type="entry name" value="Cytidine_deaminase-like"/>
</dbReference>
<name>A0A2V0PF84_9CHLO</name>
<evidence type="ECO:0000256" key="5">
    <source>
        <dbReference type="ARBA" id="ARBA00012097"/>
    </source>
</evidence>
<sequence>MGSSSELPLVAALAGGAALGAALALAGVVCSARATAAAATAAAPAAATRGDSARPSTACTPEPWQEEARAAACDDGACDEPPPQQQQQPGPCGVGGVVGDGDPEDCATPQHAPRRRRRGSGGADGRAARDQGGCGAGAGVGGEGLYAATLSLVSPIDAKRRPDPYDTRPRQGYLQWDDYFMSVAFLSAQRSKDPNKQVGAVIVSGDNIIVSIGYNGFPRGCPDEKLPWAKKSRGGDETSAATGGQESPVRPLSLCIAGGGIGGLVLAVALLKKGCQVKVYERDMTAIRGEGKYRGPIQIQSNALAALEAVDVGMAEEILAAGCVTGDRVNGLCDGLTGDWYCKFDTFHPAVDRGLPVTRVISRVELQQISARYAIKLGGEGVIEPSSTVESFEEFTNQRGEGRVRVSLADGRSEDFDLLVGADGIWSRIRKEIVGETKANYSGYTCYTGISDFTPPDIEIVGYRVFLGNGQYFVSSDVGGGKMQWYAFHKEAAGGTDADGHRKERLLELFGHWTDDVVDLIKATPEDDVLRRDIFDRAPIFKWHEGRVVLLGDSAHAMQPNLGQGGCMAIEDALTLAEYLTRAHATAGGRPDAVDVPSTLKSYQDARMMRAAAIHGMAGMAAVMATTYKAYLGEGLGPLSWIQRWKLPHPGRVTGQAVLHTTMPAVLAWVLGGNIGALDDAARPGACRINDGLKFFNESEFERFMRDNDALIRATHSRWMLLAERAPAAGTGADATSCSDAKGVYLTAEGEAIVCGAAAAAGAAAGGAGEGEGASLLVVEDGAVTSARHARAWREGPLGDHFLQHLAGAESGTWVNGRRLRESETVRLLPGDLVEFGRSPSPEVFKVKMQHESLFCSALSGAEYHIIPAAGAAIQELREREEAERAELARR</sequence>
<dbReference type="GO" id="GO:0071949">
    <property type="term" value="F:FAD binding"/>
    <property type="evidence" value="ECO:0007669"/>
    <property type="project" value="InterPro"/>
</dbReference>
<dbReference type="Proteomes" id="UP000247498">
    <property type="component" value="Unassembled WGS sequence"/>
</dbReference>
<reference evidence="16 17" key="1">
    <citation type="journal article" date="2018" name="Sci. Rep.">
        <title>Raphidocelis subcapitata (=Pseudokirchneriella subcapitata) provides an insight into genome evolution and environmental adaptations in the Sphaeropleales.</title>
        <authorList>
            <person name="Suzuki S."/>
            <person name="Yamaguchi H."/>
            <person name="Nakajima N."/>
            <person name="Kawachi M."/>
        </authorList>
    </citation>
    <scope>NUCLEOTIDE SEQUENCE [LARGE SCALE GENOMIC DNA]</scope>
    <source>
        <strain evidence="16 17">NIES-35</strain>
    </source>
</reference>
<evidence type="ECO:0000256" key="8">
    <source>
        <dbReference type="ARBA" id="ARBA00022630"/>
    </source>
</evidence>
<evidence type="ECO:0000256" key="14">
    <source>
        <dbReference type="SAM" id="MobiDB-lite"/>
    </source>
</evidence>
<dbReference type="PANTHER" id="PTHR46496">
    <property type="match status" value="1"/>
</dbReference>
<evidence type="ECO:0000256" key="11">
    <source>
        <dbReference type="ARBA" id="ARBA00022865"/>
    </source>
</evidence>
<comment type="pathway">
    <text evidence="4">Plant hormone biosynthesis; abscisate biosynthesis.</text>
</comment>
<dbReference type="Pfam" id="PF00498">
    <property type="entry name" value="FHA"/>
    <property type="match status" value="1"/>
</dbReference>
<comment type="subcellular location">
    <subcellularLocation>
        <location evidence="2">Plastid</location>
        <location evidence="2">Chloroplast</location>
    </subcellularLocation>
</comment>
<dbReference type="STRING" id="307507.A0A2V0PF84"/>
<dbReference type="InterPro" id="IPR000253">
    <property type="entry name" value="FHA_dom"/>
</dbReference>
<dbReference type="Gene3D" id="3.40.140.10">
    <property type="entry name" value="Cytidine Deaminase, domain 2"/>
    <property type="match status" value="1"/>
</dbReference>
<feature type="region of interest" description="Disordered" evidence="14">
    <location>
        <begin position="43"/>
        <end position="135"/>
    </location>
</feature>
<keyword evidence="12" id="KW-0809">Transit peptide</keyword>
<evidence type="ECO:0000313" key="17">
    <source>
        <dbReference type="Proteomes" id="UP000247498"/>
    </source>
</evidence>
<dbReference type="InterPro" id="IPR002125">
    <property type="entry name" value="CMP_dCMP_dom"/>
</dbReference>
<dbReference type="Pfam" id="PF00383">
    <property type="entry name" value="dCMP_cyt_deam_1"/>
    <property type="match status" value="1"/>
</dbReference>
<evidence type="ECO:0000256" key="13">
    <source>
        <dbReference type="ARBA" id="ARBA00023002"/>
    </source>
</evidence>
<dbReference type="SUPFAM" id="SSF51905">
    <property type="entry name" value="FAD/NAD(P)-binding domain"/>
    <property type="match status" value="1"/>
</dbReference>
<evidence type="ECO:0000256" key="7">
    <source>
        <dbReference type="ARBA" id="ARBA00022528"/>
    </source>
</evidence>
<dbReference type="InterPro" id="IPR036188">
    <property type="entry name" value="FAD/NAD-bd_sf"/>
</dbReference>
<dbReference type="GO" id="GO:0009507">
    <property type="term" value="C:chloroplast"/>
    <property type="evidence" value="ECO:0007669"/>
    <property type="project" value="UniProtKB-SubCell"/>
</dbReference>
<dbReference type="InterPro" id="IPR008984">
    <property type="entry name" value="SMAD_FHA_dom_sf"/>
</dbReference>
<dbReference type="PRINTS" id="PR00420">
    <property type="entry name" value="RNGMNOXGNASE"/>
</dbReference>